<protein>
    <submittedName>
        <fullName evidence="2">Uncharacterized protein</fullName>
    </submittedName>
</protein>
<feature type="compositionally biased region" description="Gly residues" evidence="1">
    <location>
        <begin position="76"/>
        <end position="88"/>
    </location>
</feature>
<evidence type="ECO:0000313" key="2">
    <source>
        <dbReference type="EMBL" id="SEO04982.1"/>
    </source>
</evidence>
<gene>
    <name evidence="2" type="ORF">SAMN04488011_11096</name>
</gene>
<evidence type="ECO:0000313" key="3">
    <source>
        <dbReference type="Proteomes" id="UP000199372"/>
    </source>
</evidence>
<organism evidence="2 3">
    <name type="scientific">Palleronia pelagia</name>
    <dbReference type="NCBI Taxonomy" id="387096"/>
    <lineage>
        <taxon>Bacteria</taxon>
        <taxon>Pseudomonadati</taxon>
        <taxon>Pseudomonadota</taxon>
        <taxon>Alphaproteobacteria</taxon>
        <taxon>Rhodobacterales</taxon>
        <taxon>Roseobacteraceae</taxon>
        <taxon>Palleronia</taxon>
    </lineage>
</organism>
<dbReference type="Proteomes" id="UP000199372">
    <property type="component" value="Unassembled WGS sequence"/>
</dbReference>
<reference evidence="3" key="1">
    <citation type="submission" date="2016-10" db="EMBL/GenBank/DDBJ databases">
        <authorList>
            <person name="Varghese N."/>
            <person name="Submissions S."/>
        </authorList>
    </citation>
    <scope>NUCLEOTIDE SEQUENCE [LARGE SCALE GENOMIC DNA]</scope>
    <source>
        <strain evidence="3">DSM 26893</strain>
    </source>
</reference>
<proteinExistence type="predicted"/>
<keyword evidence="3" id="KW-1185">Reference proteome</keyword>
<evidence type="ECO:0000256" key="1">
    <source>
        <dbReference type="SAM" id="MobiDB-lite"/>
    </source>
</evidence>
<dbReference type="RefSeq" id="WP_091846625.1">
    <property type="nucleotide sequence ID" value="NZ_FOCM01000010.1"/>
</dbReference>
<feature type="region of interest" description="Disordered" evidence="1">
    <location>
        <begin position="58"/>
        <end position="88"/>
    </location>
</feature>
<dbReference type="AlphaFoldDB" id="A0A1H8LIF1"/>
<name>A0A1H8LIF1_9RHOB</name>
<accession>A0A1H8LIF1</accession>
<sequence length="88" mass="9537">MLTLDLEWLAWLLVALLVGGLAWRGLAHVVQVRTLRRTRTPLGSPVYSWKTPMGRTLRSHTHPGLGQRPGDSFDGGDWGACGDGDGGD</sequence>
<dbReference type="EMBL" id="FOCM01000010">
    <property type="protein sequence ID" value="SEO04982.1"/>
    <property type="molecule type" value="Genomic_DNA"/>
</dbReference>